<name>A0A942A1V0_9BACT</name>
<proteinExistence type="predicted"/>
<evidence type="ECO:0000256" key="1">
    <source>
        <dbReference type="SAM" id="Phobius"/>
    </source>
</evidence>
<evidence type="ECO:0008006" key="4">
    <source>
        <dbReference type="Google" id="ProtNLM"/>
    </source>
</evidence>
<feature type="transmembrane region" description="Helical" evidence="1">
    <location>
        <begin position="85"/>
        <end position="107"/>
    </location>
</feature>
<keyword evidence="1" id="KW-1133">Transmembrane helix</keyword>
<gene>
    <name evidence="2" type="ORF">MAG551_01069</name>
</gene>
<evidence type="ECO:0000313" key="3">
    <source>
        <dbReference type="Proteomes" id="UP000722750"/>
    </source>
</evidence>
<protein>
    <recommendedName>
        <fullName evidence="4">Transmembrane protein</fullName>
    </recommendedName>
</protein>
<accession>A0A942A1V0</accession>
<sequence length="145" mass="16394">MLTVSTRTLNILAAVFWCMGGIVLLVKGGSLLVEAYTLKSGMYWIWIAITAGPCIGSLKGKFIFSKIFRRNLARIRSLDQPKVWQIFRPWFFLFLAAMIATGVTLSRMAHGNYYFLIGVTILDFSIAIALLWSSSIFWKQKAFAK</sequence>
<comment type="caution">
    <text evidence="2">The sequence shown here is derived from an EMBL/GenBank/DDBJ whole genome shotgun (WGS) entry which is preliminary data.</text>
</comment>
<reference evidence="2" key="1">
    <citation type="journal article" date="2021" name="ISME J.">
        <title>Fine-scale metabolic discontinuity in a stratified prokaryote microbiome of a Red Sea deep halocline.</title>
        <authorList>
            <person name="Michoud G."/>
            <person name="Ngugi D.K."/>
            <person name="Barozzi A."/>
            <person name="Merlino G."/>
            <person name="Calleja M.L."/>
            <person name="Delgado-Huertas A."/>
            <person name="Moran X.A.G."/>
            <person name="Daffonchio D."/>
        </authorList>
    </citation>
    <scope>NUCLEOTIDE SEQUENCE</scope>
    <source>
        <strain evidence="2">SuakinDeep_MAG55_1</strain>
    </source>
</reference>
<evidence type="ECO:0000313" key="2">
    <source>
        <dbReference type="EMBL" id="MBS1258016.1"/>
    </source>
</evidence>
<dbReference type="AlphaFoldDB" id="A0A942A1V0"/>
<feature type="transmembrane region" description="Helical" evidence="1">
    <location>
        <begin position="12"/>
        <end position="31"/>
    </location>
</feature>
<feature type="transmembrane region" description="Helical" evidence="1">
    <location>
        <begin position="113"/>
        <end position="138"/>
    </location>
</feature>
<feature type="transmembrane region" description="Helical" evidence="1">
    <location>
        <begin position="43"/>
        <end position="64"/>
    </location>
</feature>
<keyword evidence="1" id="KW-0812">Transmembrane</keyword>
<keyword evidence="1" id="KW-0472">Membrane</keyword>
<dbReference type="Proteomes" id="UP000722750">
    <property type="component" value="Unassembled WGS sequence"/>
</dbReference>
<organism evidence="2 3">
    <name type="scientific">Candidatus Scalindua arabica</name>
    <dbReference type="NCBI Taxonomy" id="1127984"/>
    <lineage>
        <taxon>Bacteria</taxon>
        <taxon>Pseudomonadati</taxon>
        <taxon>Planctomycetota</taxon>
        <taxon>Candidatus Brocadiia</taxon>
        <taxon>Candidatus Brocadiales</taxon>
        <taxon>Candidatus Scalinduaceae</taxon>
        <taxon>Candidatus Scalindua</taxon>
    </lineage>
</organism>
<dbReference type="EMBL" id="JAANXD010000044">
    <property type="protein sequence ID" value="MBS1258016.1"/>
    <property type="molecule type" value="Genomic_DNA"/>
</dbReference>